<comment type="subcellular location">
    <subcellularLocation>
        <location evidence="1">Membrane</location>
        <topology evidence="1">Multi-pass membrane protein</topology>
    </subcellularLocation>
</comment>
<keyword evidence="8 13" id="KW-1133">Transmembrane helix</keyword>
<evidence type="ECO:0000256" key="4">
    <source>
        <dbReference type="ARBA" id="ARBA00022538"/>
    </source>
</evidence>
<feature type="transmembrane region" description="Helical" evidence="13">
    <location>
        <begin position="63"/>
        <end position="84"/>
    </location>
</feature>
<protein>
    <submittedName>
        <fullName evidence="14">TMEM175 family protein</fullName>
    </submittedName>
</protein>
<feature type="transmembrane region" description="Helical" evidence="13">
    <location>
        <begin position="136"/>
        <end position="154"/>
    </location>
</feature>
<evidence type="ECO:0000313" key="15">
    <source>
        <dbReference type="Proteomes" id="UP001199642"/>
    </source>
</evidence>
<evidence type="ECO:0000256" key="8">
    <source>
        <dbReference type="ARBA" id="ARBA00022989"/>
    </source>
</evidence>
<keyword evidence="3" id="KW-0813">Transport</keyword>
<dbReference type="Pfam" id="PF06736">
    <property type="entry name" value="TMEM175"/>
    <property type="match status" value="1"/>
</dbReference>
<dbReference type="PANTHER" id="PTHR31462:SF5">
    <property type="entry name" value="ENDOSOMAL_LYSOSOMAL PROTON CHANNEL TMEM175"/>
    <property type="match status" value="1"/>
</dbReference>
<dbReference type="PANTHER" id="PTHR31462">
    <property type="entry name" value="ENDOSOMAL/LYSOSOMAL POTASSIUM CHANNEL TMEM175"/>
    <property type="match status" value="1"/>
</dbReference>
<keyword evidence="7" id="KW-0630">Potassium</keyword>
<evidence type="ECO:0000256" key="1">
    <source>
        <dbReference type="ARBA" id="ARBA00004141"/>
    </source>
</evidence>
<reference evidence="14 15" key="1">
    <citation type="submission" date="2023-01" db="EMBL/GenBank/DDBJ databases">
        <title>Characterization of estradiol degrading bacteria Microbacterium sp. MZT7 and reveal degrading genes through genome analysis.</title>
        <authorList>
            <person name="Hao P."/>
            <person name="Gao Y."/>
        </authorList>
    </citation>
    <scope>NUCLEOTIDE SEQUENCE [LARGE SCALE GENOMIC DNA]</scope>
    <source>
        <strain evidence="14 15">MZT7</strain>
    </source>
</reference>
<accession>A0ABY3RX21</accession>
<evidence type="ECO:0000256" key="3">
    <source>
        <dbReference type="ARBA" id="ARBA00022448"/>
    </source>
</evidence>
<dbReference type="InterPro" id="IPR010617">
    <property type="entry name" value="TMEM175-like"/>
</dbReference>
<keyword evidence="6" id="KW-0631">Potassium channel</keyword>
<evidence type="ECO:0000256" key="10">
    <source>
        <dbReference type="ARBA" id="ARBA00023136"/>
    </source>
</evidence>
<evidence type="ECO:0000256" key="12">
    <source>
        <dbReference type="ARBA" id="ARBA00034430"/>
    </source>
</evidence>
<comment type="catalytic activity">
    <reaction evidence="12">
        <text>K(+)(in) = K(+)(out)</text>
        <dbReference type="Rhea" id="RHEA:29463"/>
        <dbReference type="ChEBI" id="CHEBI:29103"/>
    </reaction>
</comment>
<comment type="similarity">
    <text evidence="2">Belongs to the TMEM175 family.</text>
</comment>
<evidence type="ECO:0000256" key="5">
    <source>
        <dbReference type="ARBA" id="ARBA00022692"/>
    </source>
</evidence>
<dbReference type="Proteomes" id="UP001199642">
    <property type="component" value="Chromosome"/>
</dbReference>
<keyword evidence="4" id="KW-0633">Potassium transport</keyword>
<evidence type="ECO:0000256" key="6">
    <source>
        <dbReference type="ARBA" id="ARBA00022826"/>
    </source>
</evidence>
<keyword evidence="5 13" id="KW-0812">Transmembrane</keyword>
<sequence length="196" mass="21566">MTLLILPLMESVIELGREGRTVPEYLSEENGQLVSFAMSFVLIAVSWITHHRVFDRVERTTNALVWLQVAWMFTIVWLPVPTAMLGSMETDAVQKVLYIGTLLVTALLMLATRLYLRAHPELHRIPDAALAEGVRVEIVLCALFGIALLVAVLIPAVGYWAMFLMVLSAPAQAILGRRSARAQRTSAGAGDAGRAR</sequence>
<evidence type="ECO:0000256" key="2">
    <source>
        <dbReference type="ARBA" id="ARBA00006920"/>
    </source>
</evidence>
<feature type="transmembrane region" description="Helical" evidence="13">
    <location>
        <begin position="33"/>
        <end position="51"/>
    </location>
</feature>
<proteinExistence type="inferred from homology"/>
<gene>
    <name evidence="14" type="ORF">K8F61_16885</name>
</gene>
<name>A0ABY3RX21_9MICO</name>
<keyword evidence="10 13" id="KW-0472">Membrane</keyword>
<dbReference type="EMBL" id="CP082781">
    <property type="protein sequence ID" value="UGS28637.1"/>
    <property type="molecule type" value="Genomic_DNA"/>
</dbReference>
<evidence type="ECO:0000313" key="14">
    <source>
        <dbReference type="EMBL" id="UGS28637.1"/>
    </source>
</evidence>
<evidence type="ECO:0000256" key="7">
    <source>
        <dbReference type="ARBA" id="ARBA00022958"/>
    </source>
</evidence>
<keyword evidence="9" id="KW-0406">Ion transport</keyword>
<evidence type="ECO:0000256" key="11">
    <source>
        <dbReference type="ARBA" id="ARBA00023303"/>
    </source>
</evidence>
<organism evidence="14 15">
    <name type="scientific">Microbacterium resistens</name>
    <dbReference type="NCBI Taxonomy" id="156977"/>
    <lineage>
        <taxon>Bacteria</taxon>
        <taxon>Bacillati</taxon>
        <taxon>Actinomycetota</taxon>
        <taxon>Actinomycetes</taxon>
        <taxon>Micrococcales</taxon>
        <taxon>Microbacteriaceae</taxon>
        <taxon>Microbacterium</taxon>
    </lineage>
</organism>
<keyword evidence="15" id="KW-1185">Reference proteome</keyword>
<feature type="transmembrane region" description="Helical" evidence="13">
    <location>
        <begin position="96"/>
        <end position="116"/>
    </location>
</feature>
<evidence type="ECO:0000256" key="9">
    <source>
        <dbReference type="ARBA" id="ARBA00023065"/>
    </source>
</evidence>
<evidence type="ECO:0000256" key="13">
    <source>
        <dbReference type="SAM" id="Phobius"/>
    </source>
</evidence>
<keyword evidence="11" id="KW-0407">Ion channel</keyword>